<evidence type="ECO:0000256" key="2">
    <source>
        <dbReference type="ARBA" id="ARBA00022777"/>
    </source>
</evidence>
<comment type="caution">
    <text evidence="7">The sequence shown here is derived from an EMBL/GenBank/DDBJ whole genome shotgun (WGS) entry which is preliminary data.</text>
</comment>
<dbReference type="InterPro" id="IPR016064">
    <property type="entry name" value="NAD/diacylglycerol_kinase_sf"/>
</dbReference>
<feature type="binding site" evidence="6">
    <location>
        <begin position="144"/>
        <end position="145"/>
    </location>
    <ligand>
        <name>NAD(+)</name>
        <dbReference type="ChEBI" id="CHEBI:57540"/>
    </ligand>
</feature>
<dbReference type="SUPFAM" id="SSF111331">
    <property type="entry name" value="NAD kinase/diacylglycerol kinase-like"/>
    <property type="match status" value="1"/>
</dbReference>
<dbReference type="PANTHER" id="PTHR20275">
    <property type="entry name" value="NAD KINASE"/>
    <property type="match status" value="1"/>
</dbReference>
<name>A0A1Q6R5E4_9FIRM</name>
<keyword evidence="6" id="KW-0963">Cytoplasm</keyword>
<dbReference type="EMBL" id="MNTG01000029">
    <property type="protein sequence ID" value="OLA37591.1"/>
    <property type="molecule type" value="Genomic_DNA"/>
</dbReference>
<keyword evidence="4 6" id="KW-0520">NAD</keyword>
<dbReference type="GO" id="GO:0019674">
    <property type="term" value="P:NAD+ metabolic process"/>
    <property type="evidence" value="ECO:0007669"/>
    <property type="project" value="InterPro"/>
</dbReference>
<evidence type="ECO:0000256" key="3">
    <source>
        <dbReference type="ARBA" id="ARBA00022857"/>
    </source>
</evidence>
<dbReference type="EC" id="2.7.1.23" evidence="6"/>
<evidence type="ECO:0000313" key="8">
    <source>
        <dbReference type="Proteomes" id="UP000186777"/>
    </source>
</evidence>
<evidence type="ECO:0000256" key="1">
    <source>
        <dbReference type="ARBA" id="ARBA00022679"/>
    </source>
</evidence>
<feature type="active site" description="Proton acceptor" evidence="6">
    <location>
        <position position="70"/>
    </location>
</feature>
<dbReference type="GO" id="GO:0046872">
    <property type="term" value="F:metal ion binding"/>
    <property type="evidence" value="ECO:0007669"/>
    <property type="project" value="UniProtKB-UniRule"/>
</dbReference>
<feature type="binding site" evidence="6">
    <location>
        <begin position="185"/>
        <end position="190"/>
    </location>
    <ligand>
        <name>NAD(+)</name>
        <dbReference type="ChEBI" id="CHEBI:57540"/>
    </ligand>
</feature>
<dbReference type="Proteomes" id="UP000186777">
    <property type="component" value="Unassembled WGS sequence"/>
</dbReference>
<dbReference type="HAMAP" id="MF_00361">
    <property type="entry name" value="NAD_kinase"/>
    <property type="match status" value="1"/>
</dbReference>
<dbReference type="Gene3D" id="3.40.50.10330">
    <property type="entry name" value="Probable inorganic polyphosphate/atp-NAD kinase, domain 1"/>
    <property type="match status" value="1"/>
</dbReference>
<keyword evidence="1 6" id="KW-0808">Transferase</keyword>
<keyword evidence="3 6" id="KW-0521">NADP</keyword>
<evidence type="ECO:0000313" key="7">
    <source>
        <dbReference type="EMBL" id="OLA37591.1"/>
    </source>
</evidence>
<dbReference type="GO" id="GO:0051287">
    <property type="term" value="F:NAD binding"/>
    <property type="evidence" value="ECO:0007669"/>
    <property type="project" value="UniProtKB-ARBA"/>
</dbReference>
<dbReference type="GO" id="GO:0005737">
    <property type="term" value="C:cytoplasm"/>
    <property type="evidence" value="ECO:0007669"/>
    <property type="project" value="UniProtKB-SubCell"/>
</dbReference>
<dbReference type="RefSeq" id="WP_303679870.1">
    <property type="nucleotide sequence ID" value="NZ_MNTG01000029.1"/>
</dbReference>
<evidence type="ECO:0000256" key="4">
    <source>
        <dbReference type="ARBA" id="ARBA00023027"/>
    </source>
</evidence>
<keyword evidence="2 6" id="KW-0418">Kinase</keyword>
<dbReference type="GO" id="GO:0005524">
    <property type="term" value="F:ATP binding"/>
    <property type="evidence" value="ECO:0007669"/>
    <property type="project" value="UniProtKB-KW"/>
</dbReference>
<dbReference type="GO" id="GO:0006741">
    <property type="term" value="P:NADP+ biosynthetic process"/>
    <property type="evidence" value="ECO:0007669"/>
    <property type="project" value="UniProtKB-UniRule"/>
</dbReference>
<proteinExistence type="inferred from homology"/>
<dbReference type="GO" id="GO:0003951">
    <property type="term" value="F:NAD+ kinase activity"/>
    <property type="evidence" value="ECO:0007669"/>
    <property type="project" value="UniProtKB-UniRule"/>
</dbReference>
<dbReference type="Pfam" id="PF20143">
    <property type="entry name" value="NAD_kinase_C"/>
    <property type="match status" value="1"/>
</dbReference>
<dbReference type="STRING" id="626940.BHW43_05915"/>
<sequence>MQKKRLGIFPNLGKENVCIALPEFIQLCKDWGLEPVLPVDVAQQYGVSSYNKSEPQTLKTLDYGVSLGGDGTLLQMARHLAPLDVPAFGINFGKLGFLAEIDLQGMYKAISRLAQGNYTLESRSLLQARVICGDKLLATAHALNDLVLAKGMFSKLAHMMLFINGRLSGKYAADGLIIATATGSTAYSLSAGGPLVMPELDVSVITPVCAHSLTNRALVIPMSETIELRPIPGSEEMLLSADGENVIEVPNDNSVHIAKSPYEMNFVRLTRRDYYQTWQQKLMRNL</sequence>
<feature type="binding site" evidence="6">
    <location>
        <position position="155"/>
    </location>
    <ligand>
        <name>NAD(+)</name>
        <dbReference type="ChEBI" id="CHEBI:57540"/>
    </ligand>
</feature>
<comment type="similarity">
    <text evidence="6">Belongs to the NAD kinase family.</text>
</comment>
<comment type="function">
    <text evidence="6">Involved in the regulation of the intracellular balance of NAD and NADP, and is a key enzyme in the biosynthesis of NADP. Catalyzes specifically the phosphorylation on 2'-hydroxyl of the adenosine moiety of NAD to yield NADP.</text>
</comment>
<dbReference type="InterPro" id="IPR017438">
    <property type="entry name" value="ATP-NAD_kinase_N"/>
</dbReference>
<feature type="binding site" evidence="6">
    <location>
        <position position="174"/>
    </location>
    <ligand>
        <name>NAD(+)</name>
        <dbReference type="ChEBI" id="CHEBI:57540"/>
    </ligand>
</feature>
<gene>
    <name evidence="6" type="primary">nadK</name>
    <name evidence="7" type="ORF">BHW43_05915</name>
</gene>
<accession>A0A1Q6R5E4</accession>
<dbReference type="Gene3D" id="2.60.200.30">
    <property type="entry name" value="Probable inorganic polyphosphate/atp-NAD kinase, domain 2"/>
    <property type="match status" value="1"/>
</dbReference>
<dbReference type="InterPro" id="IPR017437">
    <property type="entry name" value="ATP-NAD_kinase_PpnK-typ_C"/>
</dbReference>
<dbReference type="AlphaFoldDB" id="A0A1Q6R5E4"/>
<dbReference type="PANTHER" id="PTHR20275:SF0">
    <property type="entry name" value="NAD KINASE"/>
    <property type="match status" value="1"/>
</dbReference>
<dbReference type="Pfam" id="PF01513">
    <property type="entry name" value="NAD_kinase"/>
    <property type="match status" value="1"/>
</dbReference>
<evidence type="ECO:0000256" key="6">
    <source>
        <dbReference type="HAMAP-Rule" id="MF_00361"/>
    </source>
</evidence>
<feature type="binding site" evidence="6">
    <location>
        <begin position="70"/>
        <end position="71"/>
    </location>
    <ligand>
        <name>NAD(+)</name>
        <dbReference type="ChEBI" id="CHEBI:57540"/>
    </ligand>
</feature>
<comment type="subcellular location">
    <subcellularLocation>
        <location evidence="6">Cytoplasm</location>
    </subcellularLocation>
</comment>
<protein>
    <recommendedName>
        <fullName evidence="6">NAD kinase</fullName>
        <ecNumber evidence="6">2.7.1.23</ecNumber>
    </recommendedName>
    <alternativeName>
        <fullName evidence="6">ATP-dependent NAD kinase</fullName>
    </alternativeName>
</protein>
<comment type="cofactor">
    <cofactor evidence="6">
        <name>a divalent metal cation</name>
        <dbReference type="ChEBI" id="CHEBI:60240"/>
    </cofactor>
</comment>
<organism evidence="7 8">
    <name type="scientific">Phascolarctobacterium succinatutens</name>
    <dbReference type="NCBI Taxonomy" id="626940"/>
    <lineage>
        <taxon>Bacteria</taxon>
        <taxon>Bacillati</taxon>
        <taxon>Bacillota</taxon>
        <taxon>Negativicutes</taxon>
        <taxon>Acidaminococcales</taxon>
        <taxon>Acidaminococcaceae</taxon>
        <taxon>Phascolarctobacterium</taxon>
    </lineage>
</organism>
<keyword evidence="6" id="KW-0547">Nucleotide-binding</keyword>
<keyword evidence="6" id="KW-0067">ATP-binding</keyword>
<comment type="catalytic activity">
    <reaction evidence="5 6">
        <text>NAD(+) + ATP = ADP + NADP(+) + H(+)</text>
        <dbReference type="Rhea" id="RHEA:18629"/>
        <dbReference type="ChEBI" id="CHEBI:15378"/>
        <dbReference type="ChEBI" id="CHEBI:30616"/>
        <dbReference type="ChEBI" id="CHEBI:57540"/>
        <dbReference type="ChEBI" id="CHEBI:58349"/>
        <dbReference type="ChEBI" id="CHEBI:456216"/>
        <dbReference type="EC" id="2.7.1.23"/>
    </reaction>
</comment>
<evidence type="ECO:0000256" key="5">
    <source>
        <dbReference type="ARBA" id="ARBA00047925"/>
    </source>
</evidence>
<comment type="caution">
    <text evidence="6">Lacks conserved residue(s) required for the propagation of feature annotation.</text>
</comment>
<dbReference type="InterPro" id="IPR002504">
    <property type="entry name" value="NADK"/>
</dbReference>
<reference evidence="7 8" key="1">
    <citation type="journal article" date="2016" name="Nat. Biotechnol.">
        <title>Measurement of bacterial replication rates in microbial communities.</title>
        <authorList>
            <person name="Brown C.T."/>
            <person name="Olm M.R."/>
            <person name="Thomas B.C."/>
            <person name="Banfield J.F."/>
        </authorList>
    </citation>
    <scope>NUCLEOTIDE SEQUENCE [LARGE SCALE GENOMIC DNA]</scope>
    <source>
        <strain evidence="7">46_33</strain>
    </source>
</reference>